<feature type="region of interest" description="Disordered" evidence="3">
    <location>
        <begin position="24"/>
        <end position="58"/>
    </location>
</feature>
<dbReference type="Proteomes" id="UP001385809">
    <property type="component" value="Unassembled WGS sequence"/>
</dbReference>
<sequence>MDITLRPMTDAEFEHFRERQEREYVESLRRSRSAEAARRKAREDLGRLLPDGGPGPGHHVLTAEHDGRVVGQVWLGPSEDADDMLWLYDLRISEDERGQGHGRAVMEAAEPLARGLGAARLGLNVLGDNHAAIALYRSAGFTVTAQQMAKSLDGR</sequence>
<organism evidence="5 6">
    <name type="scientific">Actinomycetospora aurantiaca</name>
    <dbReference type="NCBI Taxonomy" id="3129233"/>
    <lineage>
        <taxon>Bacteria</taxon>
        <taxon>Bacillati</taxon>
        <taxon>Actinomycetota</taxon>
        <taxon>Actinomycetes</taxon>
        <taxon>Pseudonocardiales</taxon>
        <taxon>Pseudonocardiaceae</taxon>
        <taxon>Actinomycetospora</taxon>
    </lineage>
</organism>
<proteinExistence type="predicted"/>
<keyword evidence="2" id="KW-0012">Acyltransferase</keyword>
<dbReference type="Pfam" id="PF00583">
    <property type="entry name" value="Acetyltransf_1"/>
    <property type="match status" value="1"/>
</dbReference>
<gene>
    <name evidence="5" type="ORF">WCD74_06965</name>
</gene>
<evidence type="ECO:0000313" key="6">
    <source>
        <dbReference type="Proteomes" id="UP001385809"/>
    </source>
</evidence>
<reference evidence="5 6" key="1">
    <citation type="submission" date="2024-03" db="EMBL/GenBank/DDBJ databases">
        <title>Actinomycetospora sp. OC33-EN08, a novel actinomycete isolated from wild orchid (Aerides multiflora).</title>
        <authorList>
            <person name="Suriyachadkun C."/>
        </authorList>
    </citation>
    <scope>NUCLEOTIDE SEQUENCE [LARGE SCALE GENOMIC DNA]</scope>
    <source>
        <strain evidence="5 6">OC33-EN08</strain>
    </source>
</reference>
<dbReference type="InterPro" id="IPR000182">
    <property type="entry name" value="GNAT_dom"/>
</dbReference>
<evidence type="ECO:0000256" key="2">
    <source>
        <dbReference type="ARBA" id="ARBA00023315"/>
    </source>
</evidence>
<protein>
    <submittedName>
        <fullName evidence="5">GNAT family N-acetyltransferase</fullName>
    </submittedName>
</protein>
<dbReference type="EMBL" id="JBBEGN010000002">
    <property type="protein sequence ID" value="MEJ2867500.1"/>
    <property type="molecule type" value="Genomic_DNA"/>
</dbReference>
<dbReference type="PANTHER" id="PTHR43877:SF2">
    <property type="entry name" value="AMINOALKYLPHOSPHONATE N-ACETYLTRANSFERASE-RELATED"/>
    <property type="match status" value="1"/>
</dbReference>
<comment type="caution">
    <text evidence="5">The sequence shown here is derived from an EMBL/GenBank/DDBJ whole genome shotgun (WGS) entry which is preliminary data.</text>
</comment>
<dbReference type="PROSITE" id="PS51186">
    <property type="entry name" value="GNAT"/>
    <property type="match status" value="1"/>
</dbReference>
<evidence type="ECO:0000256" key="1">
    <source>
        <dbReference type="ARBA" id="ARBA00022679"/>
    </source>
</evidence>
<dbReference type="RefSeq" id="WP_337694100.1">
    <property type="nucleotide sequence ID" value="NZ_JBBEGN010000002.1"/>
</dbReference>
<dbReference type="CDD" id="cd04301">
    <property type="entry name" value="NAT_SF"/>
    <property type="match status" value="1"/>
</dbReference>
<dbReference type="SUPFAM" id="SSF55729">
    <property type="entry name" value="Acyl-CoA N-acyltransferases (Nat)"/>
    <property type="match status" value="1"/>
</dbReference>
<evidence type="ECO:0000256" key="3">
    <source>
        <dbReference type="SAM" id="MobiDB-lite"/>
    </source>
</evidence>
<keyword evidence="6" id="KW-1185">Reference proteome</keyword>
<dbReference type="PANTHER" id="PTHR43877">
    <property type="entry name" value="AMINOALKYLPHOSPHONATE N-ACETYLTRANSFERASE-RELATED-RELATED"/>
    <property type="match status" value="1"/>
</dbReference>
<feature type="compositionally biased region" description="Basic and acidic residues" evidence="3">
    <location>
        <begin position="24"/>
        <end position="46"/>
    </location>
</feature>
<dbReference type="InterPro" id="IPR050832">
    <property type="entry name" value="Bact_Acetyltransf"/>
</dbReference>
<feature type="domain" description="N-acetyltransferase" evidence="4">
    <location>
        <begin position="3"/>
        <end position="155"/>
    </location>
</feature>
<evidence type="ECO:0000313" key="5">
    <source>
        <dbReference type="EMBL" id="MEJ2867500.1"/>
    </source>
</evidence>
<keyword evidence="1" id="KW-0808">Transferase</keyword>
<accession>A0ABU8MJL1</accession>
<name>A0ABU8MJL1_9PSEU</name>
<dbReference type="Gene3D" id="3.40.630.30">
    <property type="match status" value="1"/>
</dbReference>
<evidence type="ECO:0000259" key="4">
    <source>
        <dbReference type="PROSITE" id="PS51186"/>
    </source>
</evidence>
<dbReference type="InterPro" id="IPR016181">
    <property type="entry name" value="Acyl_CoA_acyltransferase"/>
</dbReference>